<protein>
    <submittedName>
        <fullName evidence="5">DNA-binding HxlR family transcriptional regulator</fullName>
    </submittedName>
</protein>
<dbReference type="PANTHER" id="PTHR33204:SF39">
    <property type="entry name" value="TRANSCRIPTIONAL REGULATORY PROTEIN"/>
    <property type="match status" value="1"/>
</dbReference>
<reference evidence="5 6" key="1">
    <citation type="submission" date="2024-06" db="EMBL/GenBank/DDBJ databases">
        <title>Genomics of switchgrass bacterial isolates.</title>
        <authorList>
            <person name="Shade A."/>
        </authorList>
    </citation>
    <scope>NUCLEOTIDE SEQUENCE [LARGE SCALE GENOMIC DNA]</scope>
    <source>
        <strain evidence="5 6">PvP084</strain>
    </source>
</reference>
<name>A0ABV2ND26_9HYPH</name>
<gene>
    <name evidence="5" type="ORF">ABIC20_001683</name>
</gene>
<dbReference type="PANTHER" id="PTHR33204">
    <property type="entry name" value="TRANSCRIPTIONAL REGULATOR, MARR FAMILY"/>
    <property type="match status" value="1"/>
</dbReference>
<evidence type="ECO:0000313" key="5">
    <source>
        <dbReference type="EMBL" id="MET3864374.1"/>
    </source>
</evidence>
<keyword evidence="3" id="KW-0804">Transcription</keyword>
<dbReference type="Pfam" id="PF01638">
    <property type="entry name" value="HxlR"/>
    <property type="match status" value="1"/>
</dbReference>
<dbReference type="SUPFAM" id="SSF46785">
    <property type="entry name" value="Winged helix' DNA-binding domain"/>
    <property type="match status" value="1"/>
</dbReference>
<dbReference type="RefSeq" id="WP_043072930.1">
    <property type="nucleotide sequence ID" value="NZ_CAJCKR010000001.1"/>
</dbReference>
<dbReference type="InterPro" id="IPR002577">
    <property type="entry name" value="HTH_HxlR"/>
</dbReference>
<evidence type="ECO:0000256" key="2">
    <source>
        <dbReference type="ARBA" id="ARBA00023125"/>
    </source>
</evidence>
<dbReference type="Proteomes" id="UP001549119">
    <property type="component" value="Unassembled WGS sequence"/>
</dbReference>
<comment type="caution">
    <text evidence="5">The sequence shown here is derived from an EMBL/GenBank/DDBJ whole genome shotgun (WGS) entry which is preliminary data.</text>
</comment>
<dbReference type="Gene3D" id="1.10.10.10">
    <property type="entry name" value="Winged helix-like DNA-binding domain superfamily/Winged helix DNA-binding domain"/>
    <property type="match status" value="1"/>
</dbReference>
<evidence type="ECO:0000313" key="6">
    <source>
        <dbReference type="Proteomes" id="UP001549119"/>
    </source>
</evidence>
<keyword evidence="1" id="KW-0805">Transcription regulation</keyword>
<proteinExistence type="predicted"/>
<dbReference type="InterPro" id="IPR036390">
    <property type="entry name" value="WH_DNA-bd_sf"/>
</dbReference>
<dbReference type="GO" id="GO:0003677">
    <property type="term" value="F:DNA binding"/>
    <property type="evidence" value="ECO:0007669"/>
    <property type="project" value="UniProtKB-KW"/>
</dbReference>
<dbReference type="PROSITE" id="PS51118">
    <property type="entry name" value="HTH_HXLR"/>
    <property type="match status" value="1"/>
</dbReference>
<organism evidence="5 6">
    <name type="scientific">Methylobacterium radiotolerans</name>
    <dbReference type="NCBI Taxonomy" id="31998"/>
    <lineage>
        <taxon>Bacteria</taxon>
        <taxon>Pseudomonadati</taxon>
        <taxon>Pseudomonadota</taxon>
        <taxon>Alphaproteobacteria</taxon>
        <taxon>Hyphomicrobiales</taxon>
        <taxon>Methylobacteriaceae</taxon>
        <taxon>Methylobacterium</taxon>
    </lineage>
</organism>
<dbReference type="EMBL" id="JBEPNW010000002">
    <property type="protein sequence ID" value="MET3864374.1"/>
    <property type="molecule type" value="Genomic_DNA"/>
</dbReference>
<keyword evidence="6" id="KW-1185">Reference proteome</keyword>
<evidence type="ECO:0000256" key="1">
    <source>
        <dbReference type="ARBA" id="ARBA00023015"/>
    </source>
</evidence>
<accession>A0ABV2ND26</accession>
<keyword evidence="2 5" id="KW-0238">DNA-binding</keyword>
<dbReference type="InterPro" id="IPR036388">
    <property type="entry name" value="WH-like_DNA-bd_sf"/>
</dbReference>
<sequence length="144" mass="15739">MGPGYAKETALPPARAELAAKYAVWQAGTLDPAACPVRDVLDRVGDKWSMLLLIALADGPLRFSALLRTLPDISKRMLTQTLRDLERDGFVARTVFPTKPPSVEYRLTDLGGALLEPLARLVRWAEESHGAIQAARTRFDAAPS</sequence>
<feature type="domain" description="HTH hxlR-type" evidence="4">
    <location>
        <begin position="35"/>
        <end position="133"/>
    </location>
</feature>
<evidence type="ECO:0000256" key="3">
    <source>
        <dbReference type="ARBA" id="ARBA00023163"/>
    </source>
</evidence>
<evidence type="ECO:0000259" key="4">
    <source>
        <dbReference type="PROSITE" id="PS51118"/>
    </source>
</evidence>